<sequence length="394" mass="45388">MQWKKRVAGNRKYEWMAIFGTFILLIGATFNRPILFLLVGILLVYIVLGIFYDRKAGEKLTLENPKQKIRLFPDQQEEIELSLVNKSNLPIINGKLAFQVKEVLAVKHYAKGQHINMIQSEVPLSIMSRGKTKLSLAVEAKKRGTTRISHINYRFPHLTSFRWIFMRFQPVFQTEVIIFPKSLPVYGLEEKFYQVNGDQRTNFSPFEDVMSPIGTRDYVPSDPFHRVHWKASARKQALQTKVLEKNNDQTWHLVINVSSRSPLGNPYWSDEVENLLSYVTYVCQVLTKRRLPFALHLNTIRGGKLDKGEGKEQLRHALDLLAYVNEGNGLLNTTRFLHQIEHSQPQNILYFGDVVEDDIPILLKWKQLGMTVYHVVGNDGGATLRSRVQVGDVK</sequence>
<reference evidence="2 3" key="1">
    <citation type="submission" date="2019-11" db="EMBL/GenBank/DDBJ databases">
        <authorList>
            <person name="Li J."/>
        </authorList>
    </citation>
    <scope>NUCLEOTIDE SEQUENCE [LARGE SCALE GENOMIC DNA]</scope>
    <source>
        <strain evidence="2 3">J4</strain>
    </source>
</reference>
<dbReference type="PANTHER" id="PTHR34351:SF2">
    <property type="entry name" value="DUF58 DOMAIN-CONTAINING PROTEIN"/>
    <property type="match status" value="1"/>
</dbReference>
<organism evidence="2 3">
    <name type="scientific">Salinibacillus xinjiangensis</name>
    <dbReference type="NCBI Taxonomy" id="1229268"/>
    <lineage>
        <taxon>Bacteria</taxon>
        <taxon>Bacillati</taxon>
        <taxon>Bacillota</taxon>
        <taxon>Bacilli</taxon>
        <taxon>Bacillales</taxon>
        <taxon>Bacillaceae</taxon>
        <taxon>Salinibacillus</taxon>
    </lineage>
</organism>
<accession>A0A6G1X2G9</accession>
<evidence type="ECO:0000256" key="1">
    <source>
        <dbReference type="SAM" id="Phobius"/>
    </source>
</evidence>
<dbReference type="AlphaFoldDB" id="A0A6G1X2G9"/>
<dbReference type="OrthoDB" id="9789943at2"/>
<keyword evidence="3" id="KW-1185">Reference proteome</keyword>
<protein>
    <submittedName>
        <fullName evidence="2">DUF58 domain-containing protein</fullName>
    </submittedName>
</protein>
<keyword evidence="1" id="KW-0472">Membrane</keyword>
<proteinExistence type="predicted"/>
<comment type="caution">
    <text evidence="2">The sequence shown here is derived from an EMBL/GenBank/DDBJ whole genome shotgun (WGS) entry which is preliminary data.</text>
</comment>
<name>A0A6G1X2G9_9BACI</name>
<feature type="transmembrane region" description="Helical" evidence="1">
    <location>
        <begin position="34"/>
        <end position="52"/>
    </location>
</feature>
<dbReference type="RefSeq" id="WP_153727081.1">
    <property type="nucleotide sequence ID" value="NZ_WJNH01000001.1"/>
</dbReference>
<dbReference type="Proteomes" id="UP000480185">
    <property type="component" value="Unassembled WGS sequence"/>
</dbReference>
<dbReference type="PANTHER" id="PTHR34351">
    <property type="entry name" value="SLR1927 PROTEIN-RELATED"/>
    <property type="match status" value="1"/>
</dbReference>
<keyword evidence="1" id="KW-0812">Transmembrane</keyword>
<feature type="transmembrane region" description="Helical" evidence="1">
    <location>
        <begin position="12"/>
        <end position="28"/>
    </location>
</feature>
<evidence type="ECO:0000313" key="3">
    <source>
        <dbReference type="Proteomes" id="UP000480185"/>
    </source>
</evidence>
<evidence type="ECO:0000313" key="2">
    <source>
        <dbReference type="EMBL" id="MRG85134.1"/>
    </source>
</evidence>
<gene>
    <name evidence="2" type="ORF">GH754_02195</name>
</gene>
<keyword evidence="1" id="KW-1133">Transmembrane helix</keyword>
<dbReference type="EMBL" id="WJNH01000001">
    <property type="protein sequence ID" value="MRG85134.1"/>
    <property type="molecule type" value="Genomic_DNA"/>
</dbReference>